<feature type="transmembrane region" description="Helical" evidence="1">
    <location>
        <begin position="501"/>
        <end position="522"/>
    </location>
</feature>
<accession>A0A917LRZ2</accession>
<gene>
    <name evidence="2" type="ORF">GCM10011374_14830</name>
</gene>
<feature type="transmembrane region" description="Helical" evidence="1">
    <location>
        <begin position="476"/>
        <end position="495"/>
    </location>
</feature>
<feature type="transmembrane region" description="Helical" evidence="1">
    <location>
        <begin position="363"/>
        <end position="385"/>
    </location>
</feature>
<feature type="transmembrane region" description="Helical" evidence="1">
    <location>
        <begin position="254"/>
        <end position="275"/>
    </location>
</feature>
<feature type="transmembrane region" description="Helical" evidence="1">
    <location>
        <begin position="200"/>
        <end position="220"/>
    </location>
</feature>
<dbReference type="RefSeq" id="WP_188535744.1">
    <property type="nucleotide sequence ID" value="NZ_BMEQ01000005.1"/>
</dbReference>
<evidence type="ECO:0000256" key="1">
    <source>
        <dbReference type="SAM" id="Phobius"/>
    </source>
</evidence>
<reference evidence="2" key="2">
    <citation type="submission" date="2020-09" db="EMBL/GenBank/DDBJ databases">
        <authorList>
            <person name="Sun Q."/>
            <person name="Zhou Y."/>
        </authorList>
    </citation>
    <scope>NUCLEOTIDE SEQUENCE</scope>
    <source>
        <strain evidence="2">CGMCC 1.12187</strain>
    </source>
</reference>
<dbReference type="EMBL" id="BMEQ01000005">
    <property type="protein sequence ID" value="GGG53024.1"/>
    <property type="molecule type" value="Genomic_DNA"/>
</dbReference>
<protein>
    <submittedName>
        <fullName evidence="2">Uncharacterized protein</fullName>
    </submittedName>
</protein>
<keyword evidence="1" id="KW-0472">Membrane</keyword>
<dbReference type="AlphaFoldDB" id="A0A917LRZ2"/>
<name>A0A917LRZ2_9MICC</name>
<feature type="transmembrane region" description="Helical" evidence="1">
    <location>
        <begin position="406"/>
        <end position="432"/>
    </location>
</feature>
<feature type="transmembrane region" description="Helical" evidence="1">
    <location>
        <begin position="438"/>
        <end position="456"/>
    </location>
</feature>
<evidence type="ECO:0000313" key="2">
    <source>
        <dbReference type="EMBL" id="GGG53024.1"/>
    </source>
</evidence>
<feature type="transmembrane region" description="Helical" evidence="1">
    <location>
        <begin position="161"/>
        <end position="188"/>
    </location>
</feature>
<comment type="caution">
    <text evidence="2">The sequence shown here is derived from an EMBL/GenBank/DDBJ whole genome shotgun (WGS) entry which is preliminary data.</text>
</comment>
<evidence type="ECO:0000313" key="3">
    <source>
        <dbReference type="Proteomes" id="UP000638848"/>
    </source>
</evidence>
<feature type="transmembrane region" description="Helical" evidence="1">
    <location>
        <begin position="322"/>
        <end position="343"/>
    </location>
</feature>
<keyword evidence="3" id="KW-1185">Reference proteome</keyword>
<dbReference type="Proteomes" id="UP000638848">
    <property type="component" value="Unassembled WGS sequence"/>
</dbReference>
<feature type="transmembrane region" description="Helical" evidence="1">
    <location>
        <begin position="51"/>
        <end position="74"/>
    </location>
</feature>
<sequence>MTGAAVHGRSAAGGPSAPGRWRRTRLLADLRIADLLTALGTSLSVTAARRIVLAAGAAGALSAFAAGLLAARVLGTLAPGLPSAELFVLLCACAGAGLLAAETLGRFRSTVSGHPQRDFFRALDVPPTAVFMVHVLPRLTAATASWWLAGLGVLLGSGGGTGAAAAVGVLVLPVAVGTCTAAAALWAAAHPERARRRLPAVAAAVALLTGGAAFAAVRLLEDVLGSTRALGSEGLLGSAGALGAEELPGTPGPAVAAVVLALAGAAGAVAGWRALGSRPWSPPSRPAGVRRVRLQGPAALRFARVLSAQRAGGWRLRAQQRVVLAATAVTAAAVSAGAAGPPLPAPLVLPARPAVPEEVWNASAGPATGFVALAVGLALAELVGADIGFLRYGRQLRTAVESGAPAASVALGHAAALSAPVLPVAVLVAVAAGTVTGTASAVPALVVLSGVWAATIAEHLLPPPRTAEGTGGESPLTALLTVALAAVPVVLPMSLPATAAWWAPLSALVLAGGALACLHRALTRR</sequence>
<feature type="transmembrane region" description="Helical" evidence="1">
    <location>
        <begin position="86"/>
        <end position="107"/>
    </location>
</feature>
<keyword evidence="1" id="KW-0812">Transmembrane</keyword>
<reference evidence="2" key="1">
    <citation type="journal article" date="2014" name="Int. J. Syst. Evol. Microbiol.">
        <title>Complete genome sequence of Corynebacterium casei LMG S-19264T (=DSM 44701T), isolated from a smear-ripened cheese.</title>
        <authorList>
            <consortium name="US DOE Joint Genome Institute (JGI-PGF)"/>
            <person name="Walter F."/>
            <person name="Albersmeier A."/>
            <person name="Kalinowski J."/>
            <person name="Ruckert C."/>
        </authorList>
    </citation>
    <scope>NUCLEOTIDE SEQUENCE</scope>
    <source>
        <strain evidence="2">CGMCC 1.12187</strain>
    </source>
</reference>
<feature type="transmembrane region" description="Helical" evidence="1">
    <location>
        <begin position="128"/>
        <end position="149"/>
    </location>
</feature>
<keyword evidence="1" id="KW-1133">Transmembrane helix</keyword>
<organism evidence="2 3">
    <name type="scientific">Kocuria dechangensis</name>
    <dbReference type="NCBI Taxonomy" id="1176249"/>
    <lineage>
        <taxon>Bacteria</taxon>
        <taxon>Bacillati</taxon>
        <taxon>Actinomycetota</taxon>
        <taxon>Actinomycetes</taxon>
        <taxon>Micrococcales</taxon>
        <taxon>Micrococcaceae</taxon>
        <taxon>Kocuria</taxon>
    </lineage>
</organism>
<proteinExistence type="predicted"/>